<evidence type="ECO:0000313" key="2">
    <source>
        <dbReference type="EnsemblMetazoa" id="XP_019863574.1"/>
    </source>
</evidence>
<evidence type="ECO:0000256" key="1">
    <source>
        <dbReference type="SAM" id="MobiDB-lite"/>
    </source>
</evidence>
<feature type="region of interest" description="Disordered" evidence="1">
    <location>
        <begin position="1"/>
        <end position="61"/>
    </location>
</feature>
<reference evidence="3" key="1">
    <citation type="journal article" date="2010" name="Nature">
        <title>The Amphimedon queenslandica genome and the evolution of animal complexity.</title>
        <authorList>
            <person name="Srivastava M."/>
            <person name="Simakov O."/>
            <person name="Chapman J."/>
            <person name="Fahey B."/>
            <person name="Gauthier M.E."/>
            <person name="Mitros T."/>
            <person name="Richards G.S."/>
            <person name="Conaco C."/>
            <person name="Dacre M."/>
            <person name="Hellsten U."/>
            <person name="Larroux C."/>
            <person name="Putnam N.H."/>
            <person name="Stanke M."/>
            <person name="Adamska M."/>
            <person name="Darling A."/>
            <person name="Degnan S.M."/>
            <person name="Oakley T.H."/>
            <person name="Plachetzki D.C."/>
            <person name="Zhai Y."/>
            <person name="Adamski M."/>
            <person name="Calcino A."/>
            <person name="Cummins S.F."/>
            <person name="Goodstein D.M."/>
            <person name="Harris C."/>
            <person name="Jackson D.J."/>
            <person name="Leys S.P."/>
            <person name="Shu S."/>
            <person name="Woodcroft B.J."/>
            <person name="Vervoort M."/>
            <person name="Kosik K.S."/>
            <person name="Manning G."/>
            <person name="Degnan B.M."/>
            <person name="Rokhsar D.S."/>
        </authorList>
    </citation>
    <scope>NUCLEOTIDE SEQUENCE [LARGE SCALE GENOMIC DNA]</scope>
</reference>
<name>A0AAN0K2S4_AMPQE</name>
<reference evidence="2" key="2">
    <citation type="submission" date="2024-06" db="UniProtKB">
        <authorList>
            <consortium name="EnsemblMetazoa"/>
        </authorList>
    </citation>
    <scope>IDENTIFICATION</scope>
</reference>
<sequence>MSRRRRKRENSDSNEYESTNNKMYINEYDPDNEMKELSFADIKSSPQNGDEKKASGDNKNIYDVPITFSKKATTLSVNTSRPADYEYDTVTSPEEASINFEGNDGSSMMEVKLYFTDDSSDEEEIKKK</sequence>
<evidence type="ECO:0000313" key="3">
    <source>
        <dbReference type="Proteomes" id="UP000007879"/>
    </source>
</evidence>
<dbReference type="AlphaFoldDB" id="A0AAN0K2S4"/>
<proteinExistence type="predicted"/>
<organism evidence="2 3">
    <name type="scientific">Amphimedon queenslandica</name>
    <name type="common">Sponge</name>
    <dbReference type="NCBI Taxonomy" id="400682"/>
    <lineage>
        <taxon>Eukaryota</taxon>
        <taxon>Metazoa</taxon>
        <taxon>Porifera</taxon>
        <taxon>Demospongiae</taxon>
        <taxon>Heteroscleromorpha</taxon>
        <taxon>Haplosclerida</taxon>
        <taxon>Niphatidae</taxon>
        <taxon>Amphimedon</taxon>
    </lineage>
</organism>
<keyword evidence="3" id="KW-1185">Reference proteome</keyword>
<gene>
    <name evidence="2" type="primary">109592610</name>
</gene>
<accession>A0AAN0K2S4</accession>
<dbReference type="KEGG" id="aqu:109592610"/>
<dbReference type="Proteomes" id="UP000007879">
    <property type="component" value="Unassembled WGS sequence"/>
</dbReference>
<dbReference type="EnsemblMetazoa" id="XM_020008015.1">
    <property type="protein sequence ID" value="XP_019863574.1"/>
    <property type="gene ID" value="LOC109592610"/>
</dbReference>
<protein>
    <submittedName>
        <fullName evidence="2">Uncharacterized protein</fullName>
    </submittedName>
</protein>